<evidence type="ECO:0000313" key="3">
    <source>
        <dbReference type="Proteomes" id="UP000053528"/>
    </source>
</evidence>
<accession>A0A095YEK8</accession>
<name>A0A095YEK8_9MICC</name>
<proteinExistence type="predicted"/>
<comment type="caution">
    <text evidence="2">The sequence shown here is derived from an EMBL/GenBank/DDBJ whole genome shotgun (WGS) entry which is preliminary data.</text>
</comment>
<dbReference type="EMBL" id="JRNH01000013">
    <property type="protein sequence ID" value="KGF20556.1"/>
    <property type="molecule type" value="Genomic_DNA"/>
</dbReference>
<evidence type="ECO:0000313" key="2">
    <source>
        <dbReference type="EMBL" id="KGF20556.1"/>
    </source>
</evidence>
<keyword evidence="1" id="KW-0175">Coiled coil</keyword>
<dbReference type="AlphaFoldDB" id="A0A095YEK8"/>
<reference evidence="2 3" key="1">
    <citation type="submission" date="2014-07" db="EMBL/GenBank/DDBJ databases">
        <authorList>
            <person name="McCorrison J."/>
            <person name="Sanka R."/>
            <person name="Torralba M."/>
            <person name="Gillis M."/>
            <person name="Haft D.H."/>
            <person name="Methe B."/>
            <person name="Sutton G."/>
            <person name="Nelson K.E."/>
        </authorList>
    </citation>
    <scope>NUCLEOTIDE SEQUENCE [LARGE SCALE GENOMIC DNA]</scope>
    <source>
        <strain evidence="2 3">DNF00011</strain>
    </source>
</reference>
<dbReference type="RefSeq" id="WP_035755608.1">
    <property type="nucleotide sequence ID" value="NZ_JRNH01000013.1"/>
</dbReference>
<evidence type="ECO:0000256" key="1">
    <source>
        <dbReference type="SAM" id="Coils"/>
    </source>
</evidence>
<organism evidence="2 3">
    <name type="scientific">Pseudoglutamicibacter albus DNF00011</name>
    <dbReference type="NCBI Taxonomy" id="1401063"/>
    <lineage>
        <taxon>Bacteria</taxon>
        <taxon>Bacillati</taxon>
        <taxon>Actinomycetota</taxon>
        <taxon>Actinomycetes</taxon>
        <taxon>Micrococcales</taxon>
        <taxon>Micrococcaceae</taxon>
        <taxon>Pseudoglutamicibacter</taxon>
    </lineage>
</organism>
<gene>
    <name evidence="2" type="ORF">HMPREF2128_04665</name>
</gene>
<protein>
    <recommendedName>
        <fullName evidence="4">LXG domain-containing protein</fullName>
    </recommendedName>
</protein>
<evidence type="ECO:0008006" key="4">
    <source>
        <dbReference type="Google" id="ProtNLM"/>
    </source>
</evidence>
<feature type="coiled-coil region" evidence="1">
    <location>
        <begin position="79"/>
        <end position="143"/>
    </location>
</feature>
<dbReference type="Proteomes" id="UP000053528">
    <property type="component" value="Unassembled WGS sequence"/>
</dbReference>
<sequence>MGFNVVELDDGGAARAAGSGISSAGDSIVAAMNSVQSSWSPIGGQYFAPEAGQVINAMTAPSTLSRQLDAATMSVKSALDAYGAELDALNRDRDRILAKIAVYNAMNPPPDDLEGQREKERLRQEIEADCARLAENKDRAQNQCRGALLGITVGGHTASSVAGIDLAKADEAGGNMVGSFFKALWDRVARNNSYGGAVGPLMQIGLLTIDKWKYAIQYTQLSKHWTTVNLDAAAKGLWKAPKTLDKFADSSWTAMILVHKATGWTPMGASWNPMAKPNGFKESVKAFGGRTLMQLNTSENRIPVNPAYQSHLDTLGKVSKNLGHVGTAVGVATTSVSSWQADSKAYPEMGGVEKGARAATMAATSAAGGIAGAKAGAAVGAAIGSFGGPVGTAAGAVVGGIVGGVGGGKVGSWAGDKAKDTIGDGAAFIWDKVAN</sequence>